<dbReference type="PROSITE" id="PS00101">
    <property type="entry name" value="HEXAPEP_TRANSFERASES"/>
    <property type="match status" value="1"/>
</dbReference>
<feature type="binding site" evidence="18">
    <location>
        <position position="366"/>
    </location>
    <ligand>
        <name>UDP-N-acetyl-alpha-D-glucosamine</name>
        <dbReference type="ChEBI" id="CHEBI:57705"/>
    </ligand>
</feature>
<dbReference type="SUPFAM" id="SSF53448">
    <property type="entry name" value="Nucleotide-diphospho-sugar transferases"/>
    <property type="match status" value="1"/>
</dbReference>
<comment type="cofactor">
    <cofactor evidence="18">
        <name>Mg(2+)</name>
        <dbReference type="ChEBI" id="CHEBI:18420"/>
    </cofactor>
    <text evidence="18">Binds 1 Mg(2+) ion per subunit.</text>
</comment>
<evidence type="ECO:0000256" key="15">
    <source>
        <dbReference type="ARBA" id="ARBA00048247"/>
    </source>
</evidence>
<dbReference type="InterPro" id="IPR011004">
    <property type="entry name" value="Trimer_LpxA-like_sf"/>
</dbReference>
<keyword evidence="21" id="KW-1185">Reference proteome</keyword>
<feature type="binding site" evidence="18">
    <location>
        <position position="227"/>
    </location>
    <ligand>
        <name>UDP-N-acetyl-alpha-D-glucosamine</name>
        <dbReference type="ChEBI" id="CHEBI:57705"/>
    </ligand>
</feature>
<comment type="pathway">
    <text evidence="18">Nucleotide-sugar biosynthesis; UDP-N-acetyl-alpha-D-glucosamine biosynthesis; N-acetyl-alpha-D-glucosamine 1-phosphate from alpha-D-glucosamine 6-phosphate (route II): step 2/2.</text>
</comment>
<dbReference type="NCBIfam" id="TIGR01173">
    <property type="entry name" value="glmU"/>
    <property type="match status" value="1"/>
</dbReference>
<keyword evidence="7 18" id="KW-0479">Metal-binding</keyword>
<dbReference type="EMBL" id="JARRAF010000001">
    <property type="protein sequence ID" value="MDK2122532.1"/>
    <property type="molecule type" value="Genomic_DNA"/>
</dbReference>
<feature type="binding site" evidence="18">
    <location>
        <position position="139"/>
    </location>
    <ligand>
        <name>UDP-N-acetyl-alpha-D-glucosamine</name>
        <dbReference type="ChEBI" id="CHEBI:57705"/>
    </ligand>
</feature>
<evidence type="ECO:0000259" key="19">
    <source>
        <dbReference type="Pfam" id="PF12804"/>
    </source>
</evidence>
<feature type="region of interest" description="N-acetyltransferase" evidence="18">
    <location>
        <begin position="251"/>
        <end position="458"/>
    </location>
</feature>
<feature type="binding site" evidence="18">
    <location>
        <position position="25"/>
    </location>
    <ligand>
        <name>UDP-N-acetyl-alpha-D-glucosamine</name>
        <dbReference type="ChEBI" id="CHEBI:57705"/>
    </ligand>
</feature>
<comment type="caution">
    <text evidence="20">The sequence shown here is derived from an EMBL/GenBank/DDBJ whole genome shotgun (WGS) entry which is preliminary data.</text>
</comment>
<feature type="region of interest" description="Pyrophosphorylase" evidence="18">
    <location>
        <begin position="1"/>
        <end position="229"/>
    </location>
</feature>
<comment type="subunit">
    <text evidence="18">Homotrimer.</text>
</comment>
<feature type="binding site" evidence="18">
    <location>
        <position position="423"/>
    </location>
    <ligand>
        <name>acetyl-CoA</name>
        <dbReference type="ChEBI" id="CHEBI:57288"/>
    </ligand>
</feature>
<dbReference type="SUPFAM" id="SSF51161">
    <property type="entry name" value="Trimeric LpxA-like enzymes"/>
    <property type="match status" value="1"/>
</dbReference>
<dbReference type="GO" id="GO:0019134">
    <property type="term" value="F:glucosamine-1-phosphate N-acetyltransferase activity"/>
    <property type="evidence" value="ECO:0007669"/>
    <property type="project" value="UniProtKB-EC"/>
</dbReference>
<evidence type="ECO:0000313" key="21">
    <source>
        <dbReference type="Proteomes" id="UP001172778"/>
    </source>
</evidence>
<keyword evidence="14 18" id="KW-0961">Cell wall biogenesis/degradation</keyword>
<feature type="binding site" evidence="18">
    <location>
        <begin position="386"/>
        <end position="387"/>
    </location>
    <ligand>
        <name>acetyl-CoA</name>
        <dbReference type="ChEBI" id="CHEBI:57288"/>
    </ligand>
</feature>
<feature type="binding site" evidence="18">
    <location>
        <position position="227"/>
    </location>
    <ligand>
        <name>Mg(2+)</name>
        <dbReference type="ChEBI" id="CHEBI:18420"/>
    </ligand>
</feature>
<feature type="binding site" evidence="18">
    <location>
        <position position="405"/>
    </location>
    <ligand>
        <name>acetyl-CoA</name>
        <dbReference type="ChEBI" id="CHEBI:57288"/>
    </ligand>
</feature>
<dbReference type="RefSeq" id="WP_284098815.1">
    <property type="nucleotide sequence ID" value="NZ_JARRAF010000001.1"/>
</dbReference>
<evidence type="ECO:0000256" key="3">
    <source>
        <dbReference type="ARBA" id="ARBA00007947"/>
    </source>
</evidence>
<feature type="binding site" evidence="18">
    <location>
        <begin position="102"/>
        <end position="104"/>
    </location>
    <ligand>
        <name>UDP-N-acetyl-alpha-D-glucosamine</name>
        <dbReference type="ChEBI" id="CHEBI:57705"/>
    </ligand>
</feature>
<dbReference type="InterPro" id="IPR001451">
    <property type="entry name" value="Hexapep"/>
</dbReference>
<dbReference type="InterPro" id="IPR029044">
    <property type="entry name" value="Nucleotide-diphossugar_trans"/>
</dbReference>
<comment type="function">
    <text evidence="17 18">Catalyzes the last two sequential reactions in the de novo biosynthetic pathway for UDP-N-acetylglucosamine (UDP-GlcNAc). The C-terminal domain catalyzes the transfer of acetyl group from acetyl coenzyme A to glucosamine-1-phosphate (GlcN-1-P) to produce N-acetylglucosamine-1-phosphate (GlcNAc-1-P), which is converted into UDP-GlcNAc by the transfer of uridine 5-monophosphate (from uridine 5-triphosphate), a reaction catalyzed by the N-terminal domain.</text>
</comment>
<evidence type="ECO:0000256" key="1">
    <source>
        <dbReference type="ARBA" id="ARBA00004496"/>
    </source>
</evidence>
<feature type="binding site" evidence="18">
    <location>
        <position position="351"/>
    </location>
    <ligand>
        <name>UDP-N-acetyl-alpha-D-glucosamine</name>
        <dbReference type="ChEBI" id="CHEBI:57705"/>
    </ligand>
</feature>
<evidence type="ECO:0000256" key="11">
    <source>
        <dbReference type="ARBA" id="ARBA00022984"/>
    </source>
</evidence>
<name>A0ABT7DV59_9NEIS</name>
<evidence type="ECO:0000256" key="9">
    <source>
        <dbReference type="ARBA" id="ARBA00022842"/>
    </source>
</evidence>
<dbReference type="EC" id="2.3.1.157" evidence="18"/>
<dbReference type="CDD" id="cd03353">
    <property type="entry name" value="LbH_GlmU_C"/>
    <property type="match status" value="1"/>
</dbReference>
<keyword evidence="4 18" id="KW-0963">Cytoplasm</keyword>
<reference evidence="20" key="1">
    <citation type="submission" date="2023-03" db="EMBL/GenBank/DDBJ databases">
        <title>Chitinimonas shenzhenensis gen. nov., sp. nov., a novel member of family Burkholderiaceae isolated from activated sludge collected in Shen Zhen, China.</title>
        <authorList>
            <person name="Wang X."/>
        </authorList>
    </citation>
    <scope>NUCLEOTIDE SEQUENCE</scope>
    <source>
        <strain evidence="20">DQS-5</strain>
    </source>
</reference>
<feature type="domain" description="MobA-like NTP transferase" evidence="19">
    <location>
        <begin position="9"/>
        <end position="124"/>
    </location>
</feature>
<dbReference type="InterPro" id="IPR018357">
    <property type="entry name" value="Hexapep_transf_CS"/>
</dbReference>
<feature type="binding site" evidence="18">
    <location>
        <position position="380"/>
    </location>
    <ligand>
        <name>acetyl-CoA</name>
        <dbReference type="ChEBI" id="CHEBI:57288"/>
    </ligand>
</feature>
<dbReference type="InterPro" id="IPR025877">
    <property type="entry name" value="MobA-like_NTP_Trfase"/>
</dbReference>
<comment type="subcellular location">
    <subcellularLocation>
        <location evidence="1 18">Cytoplasm</location>
    </subcellularLocation>
</comment>
<feature type="binding site" evidence="18">
    <location>
        <position position="104"/>
    </location>
    <ligand>
        <name>Mg(2+)</name>
        <dbReference type="ChEBI" id="CHEBI:18420"/>
    </ligand>
</feature>
<evidence type="ECO:0000256" key="16">
    <source>
        <dbReference type="ARBA" id="ARBA00048493"/>
    </source>
</evidence>
<feature type="binding site" evidence="18">
    <location>
        <position position="154"/>
    </location>
    <ligand>
        <name>UDP-N-acetyl-alpha-D-glucosamine</name>
        <dbReference type="ChEBI" id="CHEBI:57705"/>
    </ligand>
</feature>
<feature type="binding site" evidence="18">
    <location>
        <begin position="11"/>
        <end position="14"/>
    </location>
    <ligand>
        <name>UDP-N-acetyl-alpha-D-glucosamine</name>
        <dbReference type="ChEBI" id="CHEBI:57705"/>
    </ligand>
</feature>
<evidence type="ECO:0000256" key="14">
    <source>
        <dbReference type="ARBA" id="ARBA00023316"/>
    </source>
</evidence>
<keyword evidence="12 18" id="KW-0511">Multifunctional enzyme</keyword>
<feature type="binding site" evidence="18">
    <location>
        <begin position="81"/>
        <end position="82"/>
    </location>
    <ligand>
        <name>UDP-N-acetyl-alpha-D-glucosamine</name>
        <dbReference type="ChEBI" id="CHEBI:57705"/>
    </ligand>
</feature>
<evidence type="ECO:0000256" key="5">
    <source>
        <dbReference type="ARBA" id="ARBA00022679"/>
    </source>
</evidence>
<keyword evidence="11 18" id="KW-0573">Peptidoglycan synthesis</keyword>
<evidence type="ECO:0000256" key="7">
    <source>
        <dbReference type="ARBA" id="ARBA00022723"/>
    </source>
</evidence>
<organism evidence="20 21">
    <name type="scientific">Parachitinimonas caeni</name>
    <dbReference type="NCBI Taxonomy" id="3031301"/>
    <lineage>
        <taxon>Bacteria</taxon>
        <taxon>Pseudomonadati</taxon>
        <taxon>Pseudomonadota</taxon>
        <taxon>Betaproteobacteria</taxon>
        <taxon>Neisseriales</taxon>
        <taxon>Chitinibacteraceae</taxon>
        <taxon>Parachitinimonas</taxon>
    </lineage>
</organism>
<evidence type="ECO:0000256" key="18">
    <source>
        <dbReference type="HAMAP-Rule" id="MF_01631"/>
    </source>
</evidence>
<comment type="similarity">
    <text evidence="2 18">In the C-terminal section; belongs to the transferase hexapeptide repeat family.</text>
</comment>
<keyword evidence="9 18" id="KW-0460">Magnesium</keyword>
<keyword evidence="10 18" id="KW-0133">Cell shape</keyword>
<feature type="binding site" evidence="18">
    <location>
        <position position="440"/>
    </location>
    <ligand>
        <name>acetyl-CoA</name>
        <dbReference type="ChEBI" id="CHEBI:57288"/>
    </ligand>
</feature>
<evidence type="ECO:0000256" key="4">
    <source>
        <dbReference type="ARBA" id="ARBA00022490"/>
    </source>
</evidence>
<evidence type="ECO:0000256" key="13">
    <source>
        <dbReference type="ARBA" id="ARBA00023315"/>
    </source>
</evidence>
<feature type="binding site" evidence="18">
    <location>
        <position position="169"/>
    </location>
    <ligand>
        <name>UDP-N-acetyl-alpha-D-glucosamine</name>
        <dbReference type="ChEBI" id="CHEBI:57705"/>
    </ligand>
</feature>
<dbReference type="CDD" id="cd02540">
    <property type="entry name" value="GT2_GlmU_N_bac"/>
    <property type="match status" value="1"/>
</dbReference>
<comment type="catalytic activity">
    <reaction evidence="15 18">
        <text>alpha-D-glucosamine 1-phosphate + acetyl-CoA = N-acetyl-alpha-D-glucosamine 1-phosphate + CoA + H(+)</text>
        <dbReference type="Rhea" id="RHEA:13725"/>
        <dbReference type="ChEBI" id="CHEBI:15378"/>
        <dbReference type="ChEBI" id="CHEBI:57287"/>
        <dbReference type="ChEBI" id="CHEBI:57288"/>
        <dbReference type="ChEBI" id="CHEBI:57776"/>
        <dbReference type="ChEBI" id="CHEBI:58516"/>
        <dbReference type="EC" id="2.3.1.157"/>
    </reaction>
</comment>
<keyword evidence="6 18" id="KW-0548">Nucleotidyltransferase</keyword>
<dbReference type="PANTHER" id="PTHR43584:SF3">
    <property type="entry name" value="BIFUNCTIONAL PROTEIN GLMU"/>
    <property type="match status" value="1"/>
</dbReference>
<comment type="similarity">
    <text evidence="3 18">In the N-terminal section; belongs to the N-acetylglucosamine-1-phosphate uridyltransferase family.</text>
</comment>
<keyword evidence="8 18" id="KW-0677">Repeat</keyword>
<gene>
    <name evidence="18 20" type="primary">glmU</name>
    <name evidence="20" type="ORF">PZA18_00550</name>
</gene>
<evidence type="ECO:0000256" key="10">
    <source>
        <dbReference type="ARBA" id="ARBA00022960"/>
    </source>
</evidence>
<comment type="pathway">
    <text evidence="18">Bacterial outer membrane biogenesis; LPS lipid A biosynthesis.</text>
</comment>
<evidence type="ECO:0000256" key="6">
    <source>
        <dbReference type="ARBA" id="ARBA00022695"/>
    </source>
</evidence>
<feature type="binding site" evidence="18">
    <location>
        <position position="76"/>
    </location>
    <ligand>
        <name>UDP-N-acetyl-alpha-D-glucosamine</name>
        <dbReference type="ChEBI" id="CHEBI:57705"/>
    </ligand>
</feature>
<dbReference type="EC" id="2.7.7.23" evidence="18"/>
<sequence length="458" mass="49419">MVDAPLNIVVLAAGQGKRMCSQKSKVLHEIAGRSMLAHVLASARSLLPNKLIVVHGFDGDRVKAEISEDDVIWVEQRERLGTGHAVLQAVPYLEGGITLILYGDVPFISGRTLKNLVQLCDGDQMSLLTAIINDPAGYGRIVRGFDGKVSQIVEHKDANAQILEIKEVNTGFMAIPTCRLKEWLGKLNCNNSQGEYYLTDIIAMASQSGLGIGTMHPSDLIEITGVNDKVQLAQLEREYQEKNAFALMESGVQLADPNRIDVRGTLVCGKDVYIDVNCVFEGEVRLGDGVRVGPFNLIKDATILDNTRIEPHCHLVKCFIGKDAVVGPYARLRPNTQIEDSVRIGNFVEVKASHIGLGSKVNHLSYIGDAEIGEGVNVGAGTVTCNYDGVNKHKTVIQDKAFIGSGTMLVAPVQVGSGATVGAGSTITDSVEAGDLAIARSRQINIAHWESPFARKKQ</sequence>
<dbReference type="Proteomes" id="UP001172778">
    <property type="component" value="Unassembled WGS sequence"/>
</dbReference>
<dbReference type="InterPro" id="IPR038009">
    <property type="entry name" value="GlmU_C_LbH"/>
</dbReference>
<dbReference type="InterPro" id="IPR005882">
    <property type="entry name" value="Bifunctional_GlmU"/>
</dbReference>
<evidence type="ECO:0000256" key="2">
    <source>
        <dbReference type="ARBA" id="ARBA00007707"/>
    </source>
</evidence>
<feature type="binding site" evidence="18">
    <location>
        <position position="333"/>
    </location>
    <ligand>
        <name>UDP-N-acetyl-alpha-D-glucosamine</name>
        <dbReference type="ChEBI" id="CHEBI:57705"/>
    </ligand>
</feature>
<evidence type="ECO:0000256" key="8">
    <source>
        <dbReference type="ARBA" id="ARBA00022737"/>
    </source>
</evidence>
<comment type="catalytic activity">
    <reaction evidence="16 18">
        <text>N-acetyl-alpha-D-glucosamine 1-phosphate + UTP + H(+) = UDP-N-acetyl-alpha-D-glucosamine + diphosphate</text>
        <dbReference type="Rhea" id="RHEA:13509"/>
        <dbReference type="ChEBI" id="CHEBI:15378"/>
        <dbReference type="ChEBI" id="CHEBI:33019"/>
        <dbReference type="ChEBI" id="CHEBI:46398"/>
        <dbReference type="ChEBI" id="CHEBI:57705"/>
        <dbReference type="ChEBI" id="CHEBI:57776"/>
        <dbReference type="EC" id="2.7.7.23"/>
    </reaction>
</comment>
<feature type="region of interest" description="Linker" evidence="18">
    <location>
        <begin position="230"/>
        <end position="250"/>
    </location>
</feature>
<dbReference type="Gene3D" id="2.160.10.10">
    <property type="entry name" value="Hexapeptide repeat proteins"/>
    <property type="match status" value="1"/>
</dbReference>
<keyword evidence="5 18" id="KW-0808">Transferase</keyword>
<dbReference type="Pfam" id="PF00132">
    <property type="entry name" value="Hexapep"/>
    <property type="match status" value="2"/>
</dbReference>
<dbReference type="Pfam" id="PF12804">
    <property type="entry name" value="NTP_transf_3"/>
    <property type="match status" value="1"/>
</dbReference>
<dbReference type="GO" id="GO:0003977">
    <property type="term" value="F:UDP-N-acetylglucosamine diphosphorylase activity"/>
    <property type="evidence" value="ECO:0007669"/>
    <property type="project" value="UniProtKB-EC"/>
</dbReference>
<dbReference type="PANTHER" id="PTHR43584">
    <property type="entry name" value="NUCLEOTIDYL TRANSFERASE"/>
    <property type="match status" value="1"/>
</dbReference>
<evidence type="ECO:0000256" key="12">
    <source>
        <dbReference type="ARBA" id="ARBA00023268"/>
    </source>
</evidence>
<dbReference type="Gene3D" id="3.90.550.10">
    <property type="entry name" value="Spore Coat Polysaccharide Biosynthesis Protein SpsA, Chain A"/>
    <property type="match status" value="1"/>
</dbReference>
<feature type="binding site" evidence="18">
    <location>
        <position position="377"/>
    </location>
    <ligand>
        <name>UDP-N-acetyl-alpha-D-glucosamine</name>
        <dbReference type="ChEBI" id="CHEBI:57705"/>
    </ligand>
</feature>
<evidence type="ECO:0000313" key="20">
    <source>
        <dbReference type="EMBL" id="MDK2122532.1"/>
    </source>
</evidence>
<accession>A0ABT7DV59</accession>
<evidence type="ECO:0000256" key="17">
    <source>
        <dbReference type="ARBA" id="ARBA00049628"/>
    </source>
</evidence>
<dbReference type="HAMAP" id="MF_01631">
    <property type="entry name" value="GlmU"/>
    <property type="match status" value="1"/>
</dbReference>
<proteinExistence type="inferred from homology"/>
<protein>
    <recommendedName>
        <fullName evidence="18">Bifunctional protein GlmU</fullName>
    </recommendedName>
    <domain>
        <recommendedName>
            <fullName evidence="18">UDP-N-acetylglucosamine pyrophosphorylase</fullName>
            <ecNumber evidence="18">2.7.7.23</ecNumber>
        </recommendedName>
        <alternativeName>
            <fullName evidence="18">N-acetylglucosamine-1-phosphate uridyltransferase</fullName>
        </alternativeName>
    </domain>
    <domain>
        <recommendedName>
            <fullName evidence="18">Glucosamine-1-phosphate N-acetyltransferase</fullName>
            <ecNumber evidence="18">2.3.1.157</ecNumber>
        </recommendedName>
    </domain>
</protein>
<dbReference type="InterPro" id="IPR050065">
    <property type="entry name" value="GlmU-like"/>
</dbReference>
<keyword evidence="13 18" id="KW-0012">Acyltransferase</keyword>
<feature type="active site" description="Proton acceptor" evidence="18">
    <location>
        <position position="363"/>
    </location>
</feature>
<comment type="pathway">
    <text evidence="18">Nucleotide-sugar biosynthesis; UDP-N-acetyl-alpha-D-glucosamine biosynthesis; UDP-N-acetyl-alpha-D-glucosamine from N-acetyl-alpha-D-glucosamine 1-phosphate: step 1/1.</text>
</comment>